<evidence type="ECO:0000256" key="3">
    <source>
        <dbReference type="ARBA" id="ARBA00022692"/>
    </source>
</evidence>
<feature type="transmembrane region" description="Helical" evidence="7">
    <location>
        <begin position="42"/>
        <end position="65"/>
    </location>
</feature>
<evidence type="ECO:0000256" key="8">
    <source>
        <dbReference type="SAM" id="SignalP"/>
    </source>
</evidence>
<name>A0AA88WX87_9ASTE</name>
<evidence type="ECO:0000313" key="10">
    <source>
        <dbReference type="Proteomes" id="UP001188597"/>
    </source>
</evidence>
<evidence type="ECO:0000256" key="4">
    <source>
        <dbReference type="ARBA" id="ARBA00022989"/>
    </source>
</evidence>
<comment type="similarity">
    <text evidence="2">Belongs to the major facilitator superfamily. Proton-dependent oligopeptide transporter (POT/PTR) (TC 2.A.17) family.</text>
</comment>
<dbReference type="AlphaFoldDB" id="A0AA88WX87"/>
<proteinExistence type="inferred from homology"/>
<feature type="signal peptide" evidence="8">
    <location>
        <begin position="1"/>
        <end position="18"/>
    </location>
</feature>
<evidence type="ECO:0000256" key="5">
    <source>
        <dbReference type="ARBA" id="ARBA00023136"/>
    </source>
</evidence>
<dbReference type="Proteomes" id="UP001188597">
    <property type="component" value="Unassembled WGS sequence"/>
</dbReference>
<keyword evidence="8" id="KW-0732">Signal</keyword>
<feature type="chain" id="PRO_5041642234" evidence="8">
    <location>
        <begin position="19"/>
        <end position="152"/>
    </location>
</feature>
<dbReference type="Pfam" id="PF00854">
    <property type="entry name" value="PTR2"/>
    <property type="match status" value="1"/>
</dbReference>
<dbReference type="InterPro" id="IPR000109">
    <property type="entry name" value="POT_fam"/>
</dbReference>
<keyword evidence="10" id="KW-1185">Reference proteome</keyword>
<dbReference type="EMBL" id="JAVXUP010000168">
    <property type="protein sequence ID" value="KAK3035696.1"/>
    <property type="molecule type" value="Genomic_DNA"/>
</dbReference>
<sequence length="152" mass="16736">MSGLWLVPQLSLIGLAEALTSVGQVEFYYKQFPENMRSVAGSFFFLGLAASGYLNGFLVSIVHRTTEGAATGNWLPEDLNKGRLDYFYYLVVALGVVPSCISVSLYFISVVWLHSCALNLVVPVPESFRHMSHQTPGSKLVTSRWSQKLGGE</sequence>
<feature type="transmembrane region" description="Helical" evidence="7">
    <location>
        <begin position="86"/>
        <end position="113"/>
    </location>
</feature>
<dbReference type="GO" id="GO:0022857">
    <property type="term" value="F:transmembrane transporter activity"/>
    <property type="evidence" value="ECO:0007669"/>
    <property type="project" value="InterPro"/>
</dbReference>
<reference evidence="9" key="1">
    <citation type="submission" date="2022-12" db="EMBL/GenBank/DDBJ databases">
        <title>Draft genome assemblies for two species of Escallonia (Escalloniales).</title>
        <authorList>
            <person name="Chanderbali A."/>
            <person name="Dervinis C."/>
            <person name="Anghel I."/>
            <person name="Soltis D."/>
            <person name="Soltis P."/>
            <person name="Zapata F."/>
        </authorList>
    </citation>
    <scope>NUCLEOTIDE SEQUENCE</scope>
    <source>
        <strain evidence="9">UCBG64.0493</strain>
        <tissue evidence="9">Leaf</tissue>
    </source>
</reference>
<evidence type="ECO:0000256" key="7">
    <source>
        <dbReference type="SAM" id="Phobius"/>
    </source>
</evidence>
<keyword evidence="3 7" id="KW-0812">Transmembrane</keyword>
<keyword evidence="5 7" id="KW-0472">Membrane</keyword>
<gene>
    <name evidence="9" type="ORF">RJ639_032568</name>
</gene>
<evidence type="ECO:0000256" key="6">
    <source>
        <dbReference type="ARBA" id="ARBA00044504"/>
    </source>
</evidence>
<keyword evidence="4 7" id="KW-1133">Transmembrane helix</keyword>
<evidence type="ECO:0000256" key="2">
    <source>
        <dbReference type="ARBA" id="ARBA00005982"/>
    </source>
</evidence>
<dbReference type="PANTHER" id="PTHR11654">
    <property type="entry name" value="OLIGOPEPTIDE TRANSPORTER-RELATED"/>
    <property type="match status" value="1"/>
</dbReference>
<evidence type="ECO:0000313" key="9">
    <source>
        <dbReference type="EMBL" id="KAK3035696.1"/>
    </source>
</evidence>
<dbReference type="InterPro" id="IPR036259">
    <property type="entry name" value="MFS_trans_sf"/>
</dbReference>
<evidence type="ECO:0000256" key="1">
    <source>
        <dbReference type="ARBA" id="ARBA00004141"/>
    </source>
</evidence>
<dbReference type="GO" id="GO:0016020">
    <property type="term" value="C:membrane"/>
    <property type="evidence" value="ECO:0007669"/>
    <property type="project" value="UniProtKB-SubCell"/>
</dbReference>
<accession>A0AA88WX87</accession>
<organism evidence="9 10">
    <name type="scientific">Escallonia herrerae</name>
    <dbReference type="NCBI Taxonomy" id="1293975"/>
    <lineage>
        <taxon>Eukaryota</taxon>
        <taxon>Viridiplantae</taxon>
        <taxon>Streptophyta</taxon>
        <taxon>Embryophyta</taxon>
        <taxon>Tracheophyta</taxon>
        <taxon>Spermatophyta</taxon>
        <taxon>Magnoliopsida</taxon>
        <taxon>eudicotyledons</taxon>
        <taxon>Gunneridae</taxon>
        <taxon>Pentapetalae</taxon>
        <taxon>asterids</taxon>
        <taxon>campanulids</taxon>
        <taxon>Escalloniales</taxon>
        <taxon>Escalloniaceae</taxon>
        <taxon>Escallonia</taxon>
    </lineage>
</organism>
<comment type="similarity">
    <text evidence="6">Belongs to the major facilitator superfamily. Phosphate:H(+) symporter (TC 2.A.1.9) family.</text>
</comment>
<dbReference type="Gene3D" id="1.20.1250.20">
    <property type="entry name" value="MFS general substrate transporter like domains"/>
    <property type="match status" value="1"/>
</dbReference>
<protein>
    <submittedName>
        <fullName evidence="9">Uncharacterized protein</fullName>
    </submittedName>
</protein>
<comment type="caution">
    <text evidence="9">The sequence shown here is derived from an EMBL/GenBank/DDBJ whole genome shotgun (WGS) entry which is preliminary data.</text>
</comment>
<comment type="subcellular location">
    <subcellularLocation>
        <location evidence="1">Membrane</location>
        <topology evidence="1">Multi-pass membrane protein</topology>
    </subcellularLocation>
</comment>